<accession>A0AAD6V4C4</accession>
<feature type="compositionally biased region" description="Polar residues" evidence="1">
    <location>
        <begin position="460"/>
        <end position="470"/>
    </location>
</feature>
<dbReference type="AlphaFoldDB" id="A0AAD6V4C4"/>
<evidence type="ECO:0000256" key="1">
    <source>
        <dbReference type="SAM" id="MobiDB-lite"/>
    </source>
</evidence>
<protein>
    <recommendedName>
        <fullName evidence="4">F-box domain-containing protein</fullName>
    </recommendedName>
</protein>
<feature type="region of interest" description="Disordered" evidence="1">
    <location>
        <begin position="439"/>
        <end position="470"/>
    </location>
</feature>
<sequence>MSGSPESRGLTDLPNELIHEVAACTELGDLLTLCRTSRFIHAHCLPRIYRSITLKDVAQVSKWCQTILLRTTAAQSVHNLIISCSPSDPSTNFYTMMHSAIRRLENLQSLTVSKSRTIFHTFSDLHFPRLSNVIAPSSYDIFPFLTRHPMLCRVLVMPSADDNGTWWENPGITFPLTPSERQIQMPDLQVFAGPLTVARAVVPGSLVSILIIYWEKERTTSFSDDVAMLAQSNSDILDLQNLIFGWIRNQSLLRAIADHIPRVKRLRLRNLLDLHTLTEWIMFLEYVEDTLSSFPCLTHLDLLDKSCPPLDGDDYEVFVFSVLDDDFRTIRRWAAICPTLLRVRLPRTRTIWEFRNGIWFPHLTAAVLTASCRYAMQRTTLLHFKWFFTTLISMAPSLPKAYHSFAEYLAGKQGLLAARDALDIYGSLPDFEFIMEPEHGNDREKSRILFQPPRLDSDSDMNSDTYSDSD</sequence>
<proteinExistence type="predicted"/>
<evidence type="ECO:0000313" key="2">
    <source>
        <dbReference type="EMBL" id="KAJ7202046.1"/>
    </source>
</evidence>
<dbReference type="EMBL" id="JARJCW010000056">
    <property type="protein sequence ID" value="KAJ7202046.1"/>
    <property type="molecule type" value="Genomic_DNA"/>
</dbReference>
<evidence type="ECO:0000313" key="3">
    <source>
        <dbReference type="Proteomes" id="UP001219525"/>
    </source>
</evidence>
<reference evidence="2" key="1">
    <citation type="submission" date="2023-03" db="EMBL/GenBank/DDBJ databases">
        <title>Massive genome expansion in bonnet fungi (Mycena s.s.) driven by repeated elements and novel gene families across ecological guilds.</title>
        <authorList>
            <consortium name="Lawrence Berkeley National Laboratory"/>
            <person name="Harder C.B."/>
            <person name="Miyauchi S."/>
            <person name="Viragh M."/>
            <person name="Kuo A."/>
            <person name="Thoen E."/>
            <person name="Andreopoulos B."/>
            <person name="Lu D."/>
            <person name="Skrede I."/>
            <person name="Drula E."/>
            <person name="Henrissat B."/>
            <person name="Morin E."/>
            <person name="Kohler A."/>
            <person name="Barry K."/>
            <person name="LaButti K."/>
            <person name="Morin E."/>
            <person name="Salamov A."/>
            <person name="Lipzen A."/>
            <person name="Mereny Z."/>
            <person name="Hegedus B."/>
            <person name="Baldrian P."/>
            <person name="Stursova M."/>
            <person name="Weitz H."/>
            <person name="Taylor A."/>
            <person name="Grigoriev I.V."/>
            <person name="Nagy L.G."/>
            <person name="Martin F."/>
            <person name="Kauserud H."/>
        </authorList>
    </citation>
    <scope>NUCLEOTIDE SEQUENCE</scope>
    <source>
        <strain evidence="2">9144</strain>
    </source>
</reference>
<keyword evidence="3" id="KW-1185">Reference proteome</keyword>
<comment type="caution">
    <text evidence="2">The sequence shown here is derived from an EMBL/GenBank/DDBJ whole genome shotgun (WGS) entry which is preliminary data.</text>
</comment>
<dbReference type="Proteomes" id="UP001219525">
    <property type="component" value="Unassembled WGS sequence"/>
</dbReference>
<name>A0AAD6V4C4_9AGAR</name>
<gene>
    <name evidence="2" type="ORF">GGX14DRAFT_463593</name>
</gene>
<organism evidence="2 3">
    <name type="scientific">Mycena pura</name>
    <dbReference type="NCBI Taxonomy" id="153505"/>
    <lineage>
        <taxon>Eukaryota</taxon>
        <taxon>Fungi</taxon>
        <taxon>Dikarya</taxon>
        <taxon>Basidiomycota</taxon>
        <taxon>Agaricomycotina</taxon>
        <taxon>Agaricomycetes</taxon>
        <taxon>Agaricomycetidae</taxon>
        <taxon>Agaricales</taxon>
        <taxon>Marasmiineae</taxon>
        <taxon>Mycenaceae</taxon>
        <taxon>Mycena</taxon>
    </lineage>
</organism>
<evidence type="ECO:0008006" key="4">
    <source>
        <dbReference type="Google" id="ProtNLM"/>
    </source>
</evidence>